<sequence>MSSADGNKTQSLLGNQTLQELDELHLQACENSLIYKQKVKRFHNQQILRKEFQVGQKVLLFNSRLKLIAGKLRSRWMDLLLLMMRGFIVVLHAYQITKANYSIANPRSFFSRTQCVQL</sequence>
<evidence type="ECO:0000313" key="2">
    <source>
        <dbReference type="EMBL" id="RDY09803.1"/>
    </source>
</evidence>
<organism evidence="2 3">
    <name type="scientific">Mucuna pruriens</name>
    <name type="common">Velvet bean</name>
    <name type="synonym">Dolichos pruriens</name>
    <dbReference type="NCBI Taxonomy" id="157652"/>
    <lineage>
        <taxon>Eukaryota</taxon>
        <taxon>Viridiplantae</taxon>
        <taxon>Streptophyta</taxon>
        <taxon>Embryophyta</taxon>
        <taxon>Tracheophyta</taxon>
        <taxon>Spermatophyta</taxon>
        <taxon>Magnoliopsida</taxon>
        <taxon>eudicotyledons</taxon>
        <taxon>Gunneridae</taxon>
        <taxon>Pentapetalae</taxon>
        <taxon>rosids</taxon>
        <taxon>fabids</taxon>
        <taxon>Fabales</taxon>
        <taxon>Fabaceae</taxon>
        <taxon>Papilionoideae</taxon>
        <taxon>50 kb inversion clade</taxon>
        <taxon>NPAAA clade</taxon>
        <taxon>indigoferoid/millettioid clade</taxon>
        <taxon>Phaseoleae</taxon>
        <taxon>Mucuna</taxon>
    </lineage>
</organism>
<gene>
    <name evidence="2" type="ORF">CR513_05781</name>
</gene>
<keyword evidence="1" id="KW-0812">Transmembrane</keyword>
<keyword evidence="1" id="KW-1133">Transmembrane helix</keyword>
<proteinExistence type="predicted"/>
<dbReference type="Proteomes" id="UP000257109">
    <property type="component" value="Unassembled WGS sequence"/>
</dbReference>
<reference evidence="2" key="1">
    <citation type="submission" date="2018-05" db="EMBL/GenBank/DDBJ databases">
        <title>Draft genome of Mucuna pruriens seed.</title>
        <authorList>
            <person name="Nnadi N.E."/>
            <person name="Vos R."/>
            <person name="Hasami M.H."/>
            <person name="Devisetty U.K."/>
            <person name="Aguiy J.C."/>
        </authorList>
    </citation>
    <scope>NUCLEOTIDE SEQUENCE [LARGE SCALE GENOMIC DNA]</scope>
    <source>
        <strain evidence="2">JCA_2017</strain>
    </source>
</reference>
<dbReference type="EMBL" id="QJKJ01000967">
    <property type="protein sequence ID" value="RDY09803.1"/>
    <property type="molecule type" value="Genomic_DNA"/>
</dbReference>
<comment type="caution">
    <text evidence="2">The sequence shown here is derived from an EMBL/GenBank/DDBJ whole genome shotgun (WGS) entry which is preliminary data.</text>
</comment>
<evidence type="ECO:0000256" key="1">
    <source>
        <dbReference type="SAM" id="Phobius"/>
    </source>
</evidence>
<keyword evidence="3" id="KW-1185">Reference proteome</keyword>
<protein>
    <submittedName>
        <fullName evidence="2">Uncharacterized protein</fullName>
    </submittedName>
</protein>
<accession>A0A371I470</accession>
<dbReference type="AlphaFoldDB" id="A0A371I470"/>
<keyword evidence="1" id="KW-0472">Membrane</keyword>
<evidence type="ECO:0000313" key="3">
    <source>
        <dbReference type="Proteomes" id="UP000257109"/>
    </source>
</evidence>
<feature type="non-terminal residue" evidence="2">
    <location>
        <position position="1"/>
    </location>
</feature>
<feature type="transmembrane region" description="Helical" evidence="1">
    <location>
        <begin position="76"/>
        <end position="94"/>
    </location>
</feature>
<name>A0A371I470_MUCPR</name>
<dbReference type="OrthoDB" id="1741700at2759"/>